<keyword evidence="3" id="KW-1185">Reference proteome</keyword>
<dbReference type="InterPro" id="IPR002696">
    <property type="entry name" value="Membr_insert_effic_factor_YidD"/>
</dbReference>
<dbReference type="AlphaFoldDB" id="A0A917BF33"/>
<evidence type="ECO:0000256" key="1">
    <source>
        <dbReference type="HAMAP-Rule" id="MF_00386"/>
    </source>
</evidence>
<dbReference type="NCBIfam" id="TIGR00278">
    <property type="entry name" value="membrane protein insertion efficiency factor YidD"/>
    <property type="match status" value="1"/>
</dbReference>
<dbReference type="GO" id="GO:0005886">
    <property type="term" value="C:plasma membrane"/>
    <property type="evidence" value="ECO:0007669"/>
    <property type="project" value="UniProtKB-SubCell"/>
</dbReference>
<proteinExistence type="inferred from homology"/>
<gene>
    <name evidence="2" type="ORF">GCM10011399_32290</name>
</gene>
<keyword evidence="1" id="KW-0472">Membrane</keyword>
<dbReference type="PANTHER" id="PTHR33383">
    <property type="entry name" value="MEMBRANE PROTEIN INSERTION EFFICIENCY FACTOR-RELATED"/>
    <property type="match status" value="1"/>
</dbReference>
<dbReference type="PANTHER" id="PTHR33383:SF1">
    <property type="entry name" value="MEMBRANE PROTEIN INSERTION EFFICIENCY FACTOR-RELATED"/>
    <property type="match status" value="1"/>
</dbReference>
<comment type="similarity">
    <text evidence="1">Belongs to the UPF0161 family.</text>
</comment>
<dbReference type="Proteomes" id="UP000598775">
    <property type="component" value="Unassembled WGS sequence"/>
</dbReference>
<evidence type="ECO:0000313" key="2">
    <source>
        <dbReference type="EMBL" id="GGF36880.1"/>
    </source>
</evidence>
<keyword evidence="1" id="KW-1003">Cell membrane</keyword>
<name>A0A917BF33_9MICO</name>
<dbReference type="Pfam" id="PF01809">
    <property type="entry name" value="YidD"/>
    <property type="match status" value="1"/>
</dbReference>
<dbReference type="HAMAP" id="MF_00386">
    <property type="entry name" value="UPF0161_YidD"/>
    <property type="match status" value="1"/>
</dbReference>
<reference evidence="2 3" key="1">
    <citation type="journal article" date="2014" name="Int. J. Syst. Evol. Microbiol.">
        <title>Complete genome sequence of Corynebacterium casei LMG S-19264T (=DSM 44701T), isolated from a smear-ripened cheese.</title>
        <authorList>
            <consortium name="US DOE Joint Genome Institute (JGI-PGF)"/>
            <person name="Walter F."/>
            <person name="Albersmeier A."/>
            <person name="Kalinowski J."/>
            <person name="Ruckert C."/>
        </authorList>
    </citation>
    <scope>NUCLEOTIDE SEQUENCE [LARGE SCALE GENOMIC DNA]</scope>
    <source>
        <strain evidence="2 3">CGMCC 1.12976</strain>
    </source>
</reference>
<protein>
    <recommendedName>
        <fullName evidence="1">Putative membrane protein insertion efficiency factor</fullName>
    </recommendedName>
</protein>
<accession>A0A917BF33</accession>
<sequence>MTTSTISSGGQLSSAASTIRLVFVWTYLLPRNVAILILRGYRATISPLYGDVCRYYPSCSSYTLQAIQQRGLVLGILLGSYRILRCNPWSAGGVDDAPPARHEYFRVTRFGFVVANSQRKG</sequence>
<dbReference type="EMBL" id="BMGP01000006">
    <property type="protein sequence ID" value="GGF36880.1"/>
    <property type="molecule type" value="Genomic_DNA"/>
</dbReference>
<evidence type="ECO:0000313" key="3">
    <source>
        <dbReference type="Proteomes" id="UP000598775"/>
    </source>
</evidence>
<dbReference type="SMART" id="SM01234">
    <property type="entry name" value="Haemolytic"/>
    <property type="match status" value="1"/>
</dbReference>
<comment type="function">
    <text evidence="1">Could be involved in insertion of integral membrane proteins into the membrane.</text>
</comment>
<organism evidence="2 3">
    <name type="scientific">Subtercola lobariae</name>
    <dbReference type="NCBI Taxonomy" id="1588641"/>
    <lineage>
        <taxon>Bacteria</taxon>
        <taxon>Bacillati</taxon>
        <taxon>Actinomycetota</taxon>
        <taxon>Actinomycetes</taxon>
        <taxon>Micrococcales</taxon>
        <taxon>Microbacteriaceae</taxon>
        <taxon>Subtercola</taxon>
    </lineage>
</organism>
<comment type="subcellular location">
    <subcellularLocation>
        <location evidence="1">Cell membrane</location>
        <topology evidence="1">Peripheral membrane protein</topology>
        <orientation evidence="1">Cytoplasmic side</orientation>
    </subcellularLocation>
</comment>
<dbReference type="RefSeq" id="WP_188680091.1">
    <property type="nucleotide sequence ID" value="NZ_BMGP01000006.1"/>
</dbReference>
<comment type="caution">
    <text evidence="2">The sequence shown here is derived from an EMBL/GenBank/DDBJ whole genome shotgun (WGS) entry which is preliminary data.</text>
</comment>